<keyword evidence="2" id="KW-0255">Endonuclease</keyword>
<accession>A0A8J4WVB7</accession>
<gene>
    <name evidence="2" type="ORF">DAT39_017830</name>
</gene>
<protein>
    <submittedName>
        <fullName evidence="2">Endonuclease domain-containing 1 protein-like</fullName>
    </submittedName>
</protein>
<keyword evidence="2" id="KW-0540">Nuclease</keyword>
<name>A0A8J4WVB7_CLAMG</name>
<dbReference type="PANTHER" id="PTHR21472">
    <property type="entry name" value="ENDONUCLEASE DOMAIN-CONTAINING 1 PROTEIN ENDOD1"/>
    <property type="match status" value="1"/>
</dbReference>
<evidence type="ECO:0000256" key="1">
    <source>
        <dbReference type="SAM" id="SignalP"/>
    </source>
</evidence>
<reference evidence="2" key="1">
    <citation type="submission" date="2020-07" db="EMBL/GenBank/DDBJ databases">
        <title>Clarias magur genome sequencing, assembly and annotation.</title>
        <authorList>
            <person name="Kushwaha B."/>
            <person name="Kumar R."/>
            <person name="Das P."/>
            <person name="Joshi C.G."/>
            <person name="Kumar D."/>
            <person name="Nagpure N.S."/>
            <person name="Pandey M."/>
            <person name="Agarwal S."/>
            <person name="Srivastava S."/>
            <person name="Singh M."/>
            <person name="Sahoo L."/>
            <person name="Jayasankar P."/>
            <person name="Meher P.K."/>
            <person name="Koringa P.G."/>
            <person name="Iquebal M.A."/>
            <person name="Das S.P."/>
            <person name="Bit A."/>
            <person name="Patnaik S."/>
            <person name="Patel N."/>
            <person name="Shah T.M."/>
            <person name="Hinsu A."/>
            <person name="Jena J.K."/>
        </authorList>
    </citation>
    <scope>NUCLEOTIDE SEQUENCE</scope>
    <source>
        <strain evidence="2">CIFAMagur01</strain>
        <tissue evidence="2">Testis</tissue>
    </source>
</reference>
<dbReference type="OrthoDB" id="69221at2759"/>
<dbReference type="Proteomes" id="UP000727407">
    <property type="component" value="Unassembled WGS sequence"/>
</dbReference>
<organism evidence="2 3">
    <name type="scientific">Clarias magur</name>
    <name type="common">Asian catfish</name>
    <name type="synonym">Macropteronotus magur</name>
    <dbReference type="NCBI Taxonomy" id="1594786"/>
    <lineage>
        <taxon>Eukaryota</taxon>
        <taxon>Metazoa</taxon>
        <taxon>Chordata</taxon>
        <taxon>Craniata</taxon>
        <taxon>Vertebrata</taxon>
        <taxon>Euteleostomi</taxon>
        <taxon>Actinopterygii</taxon>
        <taxon>Neopterygii</taxon>
        <taxon>Teleostei</taxon>
        <taxon>Ostariophysi</taxon>
        <taxon>Siluriformes</taxon>
        <taxon>Clariidae</taxon>
        <taxon>Clarias</taxon>
    </lineage>
</organism>
<evidence type="ECO:0000313" key="3">
    <source>
        <dbReference type="Proteomes" id="UP000727407"/>
    </source>
</evidence>
<keyword evidence="1" id="KW-0732">Signal</keyword>
<dbReference type="PANTHER" id="PTHR21472:SF21">
    <property type="entry name" value="ENDONUCLEASE DOMAIN-CONTAINING 1 PROTEIN-LIKE-RELATED"/>
    <property type="match status" value="1"/>
</dbReference>
<dbReference type="InterPro" id="IPR044925">
    <property type="entry name" value="His-Me_finger_sf"/>
</dbReference>
<dbReference type="InterPro" id="IPR039015">
    <property type="entry name" value="ENDOD1"/>
</dbReference>
<dbReference type="EMBL" id="QNUK01000499">
    <property type="protein sequence ID" value="KAF5892472.1"/>
    <property type="molecule type" value="Genomic_DNA"/>
</dbReference>
<keyword evidence="2" id="KW-0378">Hydrolase</keyword>
<feature type="signal peptide" evidence="1">
    <location>
        <begin position="1"/>
        <end position="21"/>
    </location>
</feature>
<evidence type="ECO:0000313" key="2">
    <source>
        <dbReference type="EMBL" id="KAF5892472.1"/>
    </source>
</evidence>
<proteinExistence type="predicted"/>
<dbReference type="Gene3D" id="3.40.570.10">
    <property type="entry name" value="Extracellular Endonuclease, subunit A"/>
    <property type="match status" value="1"/>
</dbReference>
<keyword evidence="3" id="KW-1185">Reference proteome</keyword>
<dbReference type="InterPro" id="IPR044929">
    <property type="entry name" value="DNA/RNA_non-sp_Endonuclease_sf"/>
</dbReference>
<comment type="caution">
    <text evidence="2">The sequence shown here is derived from an EMBL/GenBank/DDBJ whole genome shotgun (WGS) entry which is preliminary data.</text>
</comment>
<dbReference type="AlphaFoldDB" id="A0A8J4WVB7"/>
<dbReference type="SUPFAM" id="SSF54060">
    <property type="entry name" value="His-Me finger endonucleases"/>
    <property type="match status" value="1"/>
</dbReference>
<feature type="chain" id="PRO_5035200420" evidence="1">
    <location>
        <begin position="22"/>
        <end position="101"/>
    </location>
</feature>
<feature type="non-terminal residue" evidence="2">
    <location>
        <position position="101"/>
    </location>
</feature>
<dbReference type="GO" id="GO:0004519">
    <property type="term" value="F:endonuclease activity"/>
    <property type="evidence" value="ECO:0007669"/>
    <property type="project" value="UniProtKB-KW"/>
</dbReference>
<sequence length="101" mass="11742">MILWASLTVALFGLLAVHTRAEVVNSFQTCPQFFYKNRAPVGFDQNAREICQMLTEYSRYFYATLYSTSHKIPLYSAYTFDYGCRNSQDGRKSGNWFIEPQ</sequence>